<dbReference type="Pfam" id="PF00293">
    <property type="entry name" value="NUDIX"/>
    <property type="match status" value="1"/>
</dbReference>
<name>A0A4Z0F6U0_9GAMM</name>
<dbReference type="SUPFAM" id="SSF55811">
    <property type="entry name" value="Nudix"/>
    <property type="match status" value="1"/>
</dbReference>
<evidence type="ECO:0000256" key="2">
    <source>
        <dbReference type="ARBA" id="ARBA00022801"/>
    </source>
</evidence>
<dbReference type="PANTHER" id="PTHR43222:SF2">
    <property type="entry name" value="NUDIX HYDROLASE 23, CHLOROPLASTIC"/>
    <property type="match status" value="1"/>
</dbReference>
<dbReference type="OrthoDB" id="5417595at2"/>
<dbReference type="RefSeq" id="WP_135282271.1">
    <property type="nucleotide sequence ID" value="NZ_SRIO01000013.1"/>
</dbReference>
<dbReference type="PROSITE" id="PS00893">
    <property type="entry name" value="NUDIX_BOX"/>
    <property type="match status" value="1"/>
</dbReference>
<sequence>MKFCPRCAQPVVRRIPEGDHLIRSVCESCNLVHYDNPRMIVGCVPVWEDRVLLCRRAIHPRRGYWTLPAGFLENGETTRQGAARETLEEANARVEIESFYRLFDLPHIHQIYVFFRARLLDLDFSPGAESLETRLFAEAQIPWDDLAFRTMKLTLEDYFKDRREGTYPPLDVNVDPGAR</sequence>
<protein>
    <submittedName>
        <fullName evidence="4">NUDIX domain-containing protein</fullName>
    </submittedName>
</protein>
<reference evidence="4 5" key="1">
    <citation type="journal article" date="2019" name="ISME J.">
        <title>Candidatus Macondimonas diazotrophica, a novel gammaproteobacterial genus dominating crude-oil-contaminated coastal sediments.</title>
        <authorList>
            <person name="Karthikeyan S."/>
            <person name="Konstantinidis K."/>
        </authorList>
    </citation>
    <scope>NUCLEOTIDE SEQUENCE [LARGE SCALE GENOMIC DNA]</scope>
    <source>
        <strain evidence="4 5">KTK01</strain>
    </source>
</reference>
<dbReference type="AlphaFoldDB" id="A0A4Z0F6U0"/>
<comment type="caution">
    <text evidence="4">The sequence shown here is derived from an EMBL/GenBank/DDBJ whole genome shotgun (WGS) entry which is preliminary data.</text>
</comment>
<evidence type="ECO:0000313" key="5">
    <source>
        <dbReference type="Proteomes" id="UP000297890"/>
    </source>
</evidence>
<evidence type="ECO:0000256" key="1">
    <source>
        <dbReference type="ARBA" id="ARBA00001946"/>
    </source>
</evidence>
<keyword evidence="5" id="KW-1185">Reference proteome</keyword>
<dbReference type="InterPro" id="IPR000086">
    <property type="entry name" value="NUDIX_hydrolase_dom"/>
</dbReference>
<keyword evidence="2" id="KW-0378">Hydrolase</keyword>
<evidence type="ECO:0000259" key="3">
    <source>
        <dbReference type="PROSITE" id="PS51462"/>
    </source>
</evidence>
<proteinExistence type="predicted"/>
<feature type="domain" description="Nudix hydrolase" evidence="3">
    <location>
        <begin position="36"/>
        <end position="159"/>
    </location>
</feature>
<comment type="cofactor">
    <cofactor evidence="1">
        <name>Mg(2+)</name>
        <dbReference type="ChEBI" id="CHEBI:18420"/>
    </cofactor>
</comment>
<dbReference type="GO" id="GO:0016787">
    <property type="term" value="F:hydrolase activity"/>
    <property type="evidence" value="ECO:0007669"/>
    <property type="project" value="UniProtKB-KW"/>
</dbReference>
<organism evidence="4 5">
    <name type="scientific">Candidatus Macondimonas diazotrophica</name>
    <dbReference type="NCBI Taxonomy" id="2305248"/>
    <lineage>
        <taxon>Bacteria</taxon>
        <taxon>Pseudomonadati</taxon>
        <taxon>Pseudomonadota</taxon>
        <taxon>Gammaproteobacteria</taxon>
        <taxon>Chromatiales</taxon>
        <taxon>Ectothiorhodospiraceae</taxon>
        <taxon>Candidatus Macondimonas</taxon>
    </lineage>
</organism>
<dbReference type="Proteomes" id="UP000297890">
    <property type="component" value="Unassembled WGS sequence"/>
</dbReference>
<dbReference type="EMBL" id="SRIO01000013">
    <property type="protein sequence ID" value="TFZ81985.1"/>
    <property type="molecule type" value="Genomic_DNA"/>
</dbReference>
<dbReference type="PROSITE" id="PS51462">
    <property type="entry name" value="NUDIX"/>
    <property type="match status" value="1"/>
</dbReference>
<dbReference type="InterPro" id="IPR020084">
    <property type="entry name" value="NUDIX_hydrolase_CS"/>
</dbReference>
<dbReference type="InterPro" id="IPR015797">
    <property type="entry name" value="NUDIX_hydrolase-like_dom_sf"/>
</dbReference>
<dbReference type="InterPro" id="IPR029401">
    <property type="entry name" value="Nudix_N"/>
</dbReference>
<dbReference type="Pfam" id="PF14803">
    <property type="entry name" value="Zn_ribbon_Nudix"/>
    <property type="match status" value="1"/>
</dbReference>
<dbReference type="Gene3D" id="3.90.79.10">
    <property type="entry name" value="Nucleoside Triphosphate Pyrophosphohydrolase"/>
    <property type="match status" value="1"/>
</dbReference>
<dbReference type="PANTHER" id="PTHR43222">
    <property type="entry name" value="NUDIX HYDROLASE 23"/>
    <property type="match status" value="1"/>
</dbReference>
<accession>A0A4Z0F6U0</accession>
<gene>
    <name evidence="4" type="ORF">E4680_10020</name>
</gene>
<dbReference type="CDD" id="cd04511">
    <property type="entry name" value="NUDIX_Hydrolase"/>
    <property type="match status" value="1"/>
</dbReference>
<dbReference type="Gene3D" id="2.20.70.10">
    <property type="match status" value="1"/>
</dbReference>
<evidence type="ECO:0000313" key="4">
    <source>
        <dbReference type="EMBL" id="TFZ81985.1"/>
    </source>
</evidence>